<dbReference type="InterPro" id="IPR011598">
    <property type="entry name" value="bHLH_dom"/>
</dbReference>
<accession>A0A5P9Q3U1</accession>
<dbReference type="Pfam" id="PF22754">
    <property type="entry name" value="bHLH-TF_ACT-like_plant"/>
    <property type="match status" value="1"/>
</dbReference>
<dbReference type="GO" id="GO:0046983">
    <property type="term" value="F:protein dimerization activity"/>
    <property type="evidence" value="ECO:0007669"/>
    <property type="project" value="InterPro"/>
</dbReference>
<dbReference type="EMBL" id="MK636838">
    <property type="protein sequence ID" value="QFU95052.1"/>
    <property type="molecule type" value="Genomic_DNA"/>
</dbReference>
<feature type="compositionally biased region" description="Acidic residues" evidence="7">
    <location>
        <begin position="243"/>
        <end position="264"/>
    </location>
</feature>
<reference evidence="9" key="1">
    <citation type="journal article" date="2019" name="Theor. Appl. Genet.">
        <title>Transposition of a non-autonomous DNA transposon in the gene coding for a bHLH transcription factor results in a white bulb color of onions (Allium cepa L.).</title>
        <authorList>
            <person name="Jo C."/>
            <person name="Kim S."/>
        </authorList>
    </citation>
    <scope>NUCLEOTIDE SEQUENCE</scope>
</reference>
<keyword evidence="5" id="KW-0804">Transcription</keyword>
<keyword evidence="4" id="KW-0010">Activator</keyword>
<dbReference type="EMBL" id="MK636837">
    <property type="protein sequence ID" value="QFU95051.1"/>
    <property type="molecule type" value="Genomic_DNA"/>
</dbReference>
<keyword evidence="3" id="KW-0805">Transcription regulation</keyword>
<dbReference type="InterPro" id="IPR054502">
    <property type="entry name" value="bHLH-TF_ACT-like_plant"/>
</dbReference>
<evidence type="ECO:0000256" key="4">
    <source>
        <dbReference type="ARBA" id="ARBA00023159"/>
    </source>
</evidence>
<dbReference type="Pfam" id="PF14215">
    <property type="entry name" value="bHLH-MYC_N"/>
    <property type="match status" value="1"/>
</dbReference>
<dbReference type="InterPro" id="IPR025610">
    <property type="entry name" value="MYC/MYB_N"/>
</dbReference>
<feature type="region of interest" description="Disordered" evidence="7">
    <location>
        <begin position="205"/>
        <end position="271"/>
    </location>
</feature>
<gene>
    <name evidence="9" type="primary">B2</name>
</gene>
<evidence type="ECO:0000256" key="7">
    <source>
        <dbReference type="SAM" id="MobiDB-lite"/>
    </source>
</evidence>
<name>A0A5P9Q3U1_ALLCE</name>
<protein>
    <submittedName>
        <fullName evidence="9">BHLH transcription factor</fullName>
    </submittedName>
</protein>
<dbReference type="Gene3D" id="4.10.280.10">
    <property type="entry name" value="Helix-loop-helix DNA-binding domain"/>
    <property type="match status" value="1"/>
</dbReference>
<feature type="compositionally biased region" description="Polar residues" evidence="7">
    <location>
        <begin position="510"/>
        <end position="524"/>
    </location>
</feature>
<feature type="region of interest" description="Disordered" evidence="7">
    <location>
        <begin position="497"/>
        <end position="524"/>
    </location>
</feature>
<dbReference type="SMR" id="A0A5P9Q3U1"/>
<evidence type="ECO:0000259" key="8">
    <source>
        <dbReference type="PROSITE" id="PS50888"/>
    </source>
</evidence>
<dbReference type="SMART" id="SM00353">
    <property type="entry name" value="HLH"/>
    <property type="match status" value="1"/>
</dbReference>
<dbReference type="SUPFAM" id="SSF47459">
    <property type="entry name" value="HLH, helix-loop-helix DNA-binding domain"/>
    <property type="match status" value="1"/>
</dbReference>
<dbReference type="AlphaFoldDB" id="A0A5P9Q3U1"/>
<evidence type="ECO:0000313" key="9">
    <source>
        <dbReference type="EMBL" id="QFU95051.1"/>
    </source>
</evidence>
<comment type="similarity">
    <text evidence="2">Belongs to the bHLH protein family.</text>
</comment>
<evidence type="ECO:0000256" key="2">
    <source>
        <dbReference type="ARBA" id="ARBA00005510"/>
    </source>
</evidence>
<evidence type="ECO:0000256" key="5">
    <source>
        <dbReference type="ARBA" id="ARBA00023163"/>
    </source>
</evidence>
<proteinExistence type="inferred from homology"/>
<dbReference type="PANTHER" id="PTHR46266:SF4">
    <property type="entry name" value="TRANSCRIPTION FACTOR TT8"/>
    <property type="match status" value="1"/>
</dbReference>
<feature type="compositionally biased region" description="Polar residues" evidence="7">
    <location>
        <begin position="207"/>
        <end position="216"/>
    </location>
</feature>
<organism evidence="9">
    <name type="scientific">Allium cepa</name>
    <name type="common">Onion</name>
    <dbReference type="NCBI Taxonomy" id="4679"/>
    <lineage>
        <taxon>Eukaryota</taxon>
        <taxon>Viridiplantae</taxon>
        <taxon>Streptophyta</taxon>
        <taxon>Embryophyta</taxon>
        <taxon>Tracheophyta</taxon>
        <taxon>Spermatophyta</taxon>
        <taxon>Magnoliopsida</taxon>
        <taxon>Liliopsida</taxon>
        <taxon>Asparagales</taxon>
        <taxon>Amaryllidaceae</taxon>
        <taxon>Allioideae</taxon>
        <taxon>Allieae</taxon>
        <taxon>Allium</taxon>
    </lineage>
</organism>
<evidence type="ECO:0000256" key="6">
    <source>
        <dbReference type="ARBA" id="ARBA00023242"/>
    </source>
</evidence>
<dbReference type="PANTHER" id="PTHR46266">
    <property type="entry name" value="TRANSCRIPTION FACTOR TT8"/>
    <property type="match status" value="1"/>
</dbReference>
<dbReference type="GO" id="GO:0005634">
    <property type="term" value="C:nucleus"/>
    <property type="evidence" value="ECO:0007669"/>
    <property type="project" value="UniProtKB-SubCell"/>
</dbReference>
<sequence>MAKDSSSNSKLQEILQLAVQSVQWTYGIFWQLCPNQRMLIWGDGYYNGAIKTRKTVQGVEISAEDVPIHRSQQLRELYESLSNAGDAEQPSHRSCTSLSPEDLSEYEWFYLMCFSFAFPPGHGLPGKALELQQPVWLTKANGADSGIFSRAILAKSAHIQTVICIPVMHGVFELGTLENVAEDINLIRHIKSLFVDHYDCHPKPALSEQSSSNSKAHAQHGPFDIQENITIIKPTRNNANKENEDECIGDEENGNDETEGETDTETYSTPITPADIQPSEHMQIDTCENIPFGSSHEYYSNNLDNEPQMLDRVDDSSREWHHLNDDTCGGLPELSGSSLLQQLSAEDSQYSETVSTILHKTSSQWTGPITRNHLVCSQQSAFSKWNDTDHILHISSEDTSQKTLKYILLSVPKLYSKDKTKKFSASKDRITSQEELCANHVLAERKRREKLNEKFIILRSLVPFVTKVDKASILGDTIEYIKQLTWKIQELGSQNKSTESENSFRPGKVQRQTTTAKSKVKSNVTAKSIENHRVHLQVSIIEADALLEMQCPYKEGLILQIIQTLDKLGLEITSIQSTSNNGLMKAEFRAKVKDIGGRKATIVKVKKAIYHILSQ</sequence>
<dbReference type="PROSITE" id="PS50888">
    <property type="entry name" value="BHLH"/>
    <property type="match status" value="1"/>
</dbReference>
<dbReference type="Pfam" id="PF00010">
    <property type="entry name" value="HLH"/>
    <property type="match status" value="1"/>
</dbReference>
<feature type="domain" description="BHLH" evidence="8">
    <location>
        <begin position="435"/>
        <end position="484"/>
    </location>
</feature>
<evidence type="ECO:0000256" key="1">
    <source>
        <dbReference type="ARBA" id="ARBA00004123"/>
    </source>
</evidence>
<dbReference type="InterPro" id="IPR036638">
    <property type="entry name" value="HLH_DNA-bd_sf"/>
</dbReference>
<evidence type="ECO:0000256" key="3">
    <source>
        <dbReference type="ARBA" id="ARBA00023015"/>
    </source>
</evidence>
<comment type="subcellular location">
    <subcellularLocation>
        <location evidence="1">Nucleus</location>
    </subcellularLocation>
</comment>
<keyword evidence="6" id="KW-0539">Nucleus</keyword>